<reference evidence="2" key="1">
    <citation type="journal article" date="2019" name="Sci. Rep.">
        <title>Draft genome of Tanacetum cinerariifolium, the natural source of mosquito coil.</title>
        <authorList>
            <person name="Yamashiro T."/>
            <person name="Shiraishi A."/>
            <person name="Satake H."/>
            <person name="Nakayama K."/>
        </authorList>
    </citation>
    <scope>NUCLEOTIDE SEQUENCE</scope>
</reference>
<organism evidence="2">
    <name type="scientific">Tanacetum cinerariifolium</name>
    <name type="common">Dalmatian daisy</name>
    <name type="synonym">Chrysanthemum cinerariifolium</name>
    <dbReference type="NCBI Taxonomy" id="118510"/>
    <lineage>
        <taxon>Eukaryota</taxon>
        <taxon>Viridiplantae</taxon>
        <taxon>Streptophyta</taxon>
        <taxon>Embryophyta</taxon>
        <taxon>Tracheophyta</taxon>
        <taxon>Spermatophyta</taxon>
        <taxon>Magnoliopsida</taxon>
        <taxon>eudicotyledons</taxon>
        <taxon>Gunneridae</taxon>
        <taxon>Pentapetalae</taxon>
        <taxon>asterids</taxon>
        <taxon>campanulids</taxon>
        <taxon>Asterales</taxon>
        <taxon>Asteraceae</taxon>
        <taxon>Asteroideae</taxon>
        <taxon>Anthemideae</taxon>
        <taxon>Anthemidinae</taxon>
        <taxon>Tanacetum</taxon>
    </lineage>
</organism>
<sequence>MDDEGEKDEEDGESSQPPQPPIASTEAPQMVSSVKLPMLKKGECILWTMKMEQYLSHTDYALWEHILARTRERKVKSTLLMAIPDEHLARFHGIKDAKTLWAAIKTRFGDVVIEDANQIFFRSLPLAWSNISLIMRNKPGIDNMDIDDLYNNLKVYEVDIKGSFGSSSNSQNAQGSSSYADELMFLFFSNQSYTPHLDKGDLEQIDRDDLKEMDLKWQVVMLSMRISQEFREKSRDVRNTGYRGRDNGKRPAKEEDKQALVVHDRIGYDSQFNEKEVLNIKEEEVTKTVFDNRSSDEENSVANDRFKKGEGYHTVPPPLTGNYMPSKPDLSFAGLDDSIYKKPKEDRSSSPLIEDWKTDSDDDSVFTPEPIPAKIDFVKAEVFTRSSRIPVSAAKPKAAASTSAAKLVNIVGPKQSVNFSRTRSTFHKSHSPIRSFYKATAHSRRKSTERVNTAGSKAVCAVKENGVTIVKTSAGCVWRPRVNARDQLSNDNRWICTRVDYGHPQQALKNKGIVDIGCSRHMTGNKAYLADYQEIYNGGFIAFGLSRASTPIETQKPLVKDEFWNTAISKLVNPVKQIHAIVNGKAVVISESSMRSDLLFNDEDAPEGEGSTIPTEPQPTPSTSQPNISATQTVPLQTATHPTVSHELQTEAHIEQILPSPSTYQRKHRKTHKPRKAKKVTELPQTSVPLDIGVDEAVHQEEGDSVERANTTGASLFTAQDNTQTRFETASKRFSDLPLSTGYTVESGEDRMEQETDLTDFVPPIPHDLPLSEGHTPGSDEGRPIINELMNLCTQLSNRVLALDQFKTAQDLGRDESKEAKDLNLSDKGSGETEVFDYTTAVEKDVNAVELVSTVGDAVNATSVVPDVSVASPFTSTAGDIFKDEMITMADTLIDIRRTRPRTTSVVIHDVEKEPRRAIPPPIVQSQDKEEQAQFEREQRIAREKATEQEAKDAALIQQIEDVQARIDADALLSERLQQKEREQFTVDEQDRMLVDLIAERKREQKWINDFVPMDSEEVNDSEQQAEVPVYDIAIDVESLATKYPIGNVVNDVE</sequence>
<feature type="compositionally biased region" description="Basic and acidic residues" evidence="1">
    <location>
        <begin position="338"/>
        <end position="359"/>
    </location>
</feature>
<comment type="caution">
    <text evidence="2">The sequence shown here is derived from an EMBL/GenBank/DDBJ whole genome shotgun (WGS) entry which is preliminary data.</text>
</comment>
<gene>
    <name evidence="2" type="ORF">Tci_047972</name>
</gene>
<feature type="compositionally biased region" description="Acidic residues" evidence="1">
    <location>
        <begin position="1"/>
        <end position="13"/>
    </location>
</feature>
<evidence type="ECO:0000313" key="2">
    <source>
        <dbReference type="EMBL" id="GEU75994.1"/>
    </source>
</evidence>
<name>A0A6L2MUR6_TANCI</name>
<feature type="region of interest" description="Disordered" evidence="1">
    <location>
        <begin position="656"/>
        <end position="682"/>
    </location>
</feature>
<evidence type="ECO:0000256" key="1">
    <source>
        <dbReference type="SAM" id="MobiDB-lite"/>
    </source>
</evidence>
<accession>A0A6L2MUR6</accession>
<dbReference type="EMBL" id="BKCJ010007191">
    <property type="protein sequence ID" value="GEU75994.1"/>
    <property type="molecule type" value="Genomic_DNA"/>
</dbReference>
<feature type="region of interest" description="Disordered" evidence="1">
    <location>
        <begin position="233"/>
        <end position="257"/>
    </location>
</feature>
<feature type="compositionally biased region" description="Basic residues" evidence="1">
    <location>
        <begin position="665"/>
        <end position="678"/>
    </location>
</feature>
<proteinExistence type="predicted"/>
<feature type="region of interest" description="Disordered" evidence="1">
    <location>
        <begin position="289"/>
        <end position="363"/>
    </location>
</feature>
<feature type="compositionally biased region" description="Low complexity" evidence="1">
    <location>
        <begin position="611"/>
        <end position="628"/>
    </location>
</feature>
<dbReference type="AlphaFoldDB" id="A0A6L2MUR6"/>
<protein>
    <submittedName>
        <fullName evidence="2">Ribonuclease H-like domain-containing protein</fullName>
    </submittedName>
</protein>
<feature type="region of interest" description="Disordered" evidence="1">
    <location>
        <begin position="600"/>
        <end position="628"/>
    </location>
</feature>
<feature type="region of interest" description="Disordered" evidence="1">
    <location>
        <begin position="1"/>
        <end position="28"/>
    </location>
</feature>